<dbReference type="EMBL" id="BAABME010022827">
    <property type="protein sequence ID" value="GAA0166693.1"/>
    <property type="molecule type" value="Genomic_DNA"/>
</dbReference>
<comment type="caution">
    <text evidence="6">The sequence shown here is derived from an EMBL/GenBank/DDBJ whole genome shotgun (WGS) entry which is preliminary data.</text>
</comment>
<dbReference type="GO" id="GO:0016020">
    <property type="term" value="C:membrane"/>
    <property type="evidence" value="ECO:0007669"/>
    <property type="project" value="UniProtKB-SubCell"/>
</dbReference>
<accession>A0AAV3QUG7</accession>
<evidence type="ECO:0000259" key="5">
    <source>
        <dbReference type="Pfam" id="PF13947"/>
    </source>
</evidence>
<keyword evidence="2 4" id="KW-0732">Signal</keyword>
<feature type="transmembrane region" description="Helical" evidence="3">
    <location>
        <begin position="275"/>
        <end position="307"/>
    </location>
</feature>
<dbReference type="Proteomes" id="UP001454036">
    <property type="component" value="Unassembled WGS sequence"/>
</dbReference>
<feature type="domain" description="Wall-associated receptor kinase galacturonan-binding" evidence="5">
    <location>
        <begin position="36"/>
        <end position="99"/>
    </location>
</feature>
<evidence type="ECO:0000256" key="3">
    <source>
        <dbReference type="SAM" id="Phobius"/>
    </source>
</evidence>
<keyword evidence="3" id="KW-0812">Transmembrane</keyword>
<keyword evidence="3" id="KW-1133">Transmembrane helix</keyword>
<dbReference type="InterPro" id="IPR025287">
    <property type="entry name" value="WAK_GUB"/>
</dbReference>
<evidence type="ECO:0000256" key="2">
    <source>
        <dbReference type="ARBA" id="ARBA00022729"/>
    </source>
</evidence>
<evidence type="ECO:0000256" key="4">
    <source>
        <dbReference type="SAM" id="SignalP"/>
    </source>
</evidence>
<gene>
    <name evidence="6" type="ORF">LIER_40239</name>
</gene>
<dbReference type="Pfam" id="PF13947">
    <property type="entry name" value="GUB_WAK_bind"/>
    <property type="match status" value="1"/>
</dbReference>
<organism evidence="6 7">
    <name type="scientific">Lithospermum erythrorhizon</name>
    <name type="common">Purple gromwell</name>
    <name type="synonym">Lithospermum officinale var. erythrorhizon</name>
    <dbReference type="NCBI Taxonomy" id="34254"/>
    <lineage>
        <taxon>Eukaryota</taxon>
        <taxon>Viridiplantae</taxon>
        <taxon>Streptophyta</taxon>
        <taxon>Embryophyta</taxon>
        <taxon>Tracheophyta</taxon>
        <taxon>Spermatophyta</taxon>
        <taxon>Magnoliopsida</taxon>
        <taxon>eudicotyledons</taxon>
        <taxon>Gunneridae</taxon>
        <taxon>Pentapetalae</taxon>
        <taxon>asterids</taxon>
        <taxon>lamiids</taxon>
        <taxon>Boraginales</taxon>
        <taxon>Boraginaceae</taxon>
        <taxon>Boraginoideae</taxon>
        <taxon>Lithospermeae</taxon>
        <taxon>Lithospermum</taxon>
    </lineage>
</organism>
<keyword evidence="7" id="KW-1185">Reference proteome</keyword>
<evidence type="ECO:0000256" key="1">
    <source>
        <dbReference type="ARBA" id="ARBA00004167"/>
    </source>
</evidence>
<evidence type="ECO:0000313" key="7">
    <source>
        <dbReference type="Proteomes" id="UP001454036"/>
    </source>
</evidence>
<dbReference type="AlphaFoldDB" id="A0AAV3QUG7"/>
<sequence length="337" mass="37769">MSSRNLQSLNYAVCFLLVLYYSRILSCRAQDTQSVCVPSSCGKIGSISYPFRLKTDPRHCGKPGFELDCQNNQTIITFKSKSFHVESISYNNYTIRMTDPGLVQESNLCSYPNYSLLYDDLPYDFGTSKPGKVVNDFISLNNDVVFAICQNAVNSPNYTLLNETSCNRNSSGGYRYLTVRDDTMLISDLGYSCRADKVARFSLMGPPIAPGNASWAGIRRSLAYGFELSWHNVLCDVCEPGISSCLIADNKVSCKKYCYEDTPYEEKSFGCKLEFLAPAIIVFGGGGIVGVLVLRFLIGLCCMAILIPRERKRHRLWEMKHKDHLIYNSAVNAENFS</sequence>
<reference evidence="6 7" key="1">
    <citation type="submission" date="2024-01" db="EMBL/GenBank/DDBJ databases">
        <title>The complete chloroplast genome sequence of Lithospermum erythrorhizon: insights into the phylogenetic relationship among Boraginaceae species and the maternal lineages of purple gromwells.</title>
        <authorList>
            <person name="Okada T."/>
            <person name="Watanabe K."/>
        </authorList>
    </citation>
    <scope>NUCLEOTIDE SEQUENCE [LARGE SCALE GENOMIC DNA]</scope>
</reference>
<evidence type="ECO:0000313" key="6">
    <source>
        <dbReference type="EMBL" id="GAA0166693.1"/>
    </source>
</evidence>
<comment type="subcellular location">
    <subcellularLocation>
        <location evidence="1">Membrane</location>
        <topology evidence="1">Single-pass membrane protein</topology>
    </subcellularLocation>
</comment>
<keyword evidence="3" id="KW-0472">Membrane</keyword>
<proteinExistence type="predicted"/>
<feature type="chain" id="PRO_5043674375" description="Wall-associated receptor kinase galacturonan-binding domain-containing protein" evidence="4">
    <location>
        <begin position="30"/>
        <end position="337"/>
    </location>
</feature>
<dbReference type="PANTHER" id="PTHR33138">
    <property type="entry name" value="OS01G0690200 PROTEIN"/>
    <property type="match status" value="1"/>
</dbReference>
<protein>
    <recommendedName>
        <fullName evidence="5">Wall-associated receptor kinase galacturonan-binding domain-containing protein</fullName>
    </recommendedName>
</protein>
<name>A0AAV3QUG7_LITER</name>
<feature type="signal peptide" evidence="4">
    <location>
        <begin position="1"/>
        <end position="29"/>
    </location>
</feature>
<dbReference type="GO" id="GO:0030247">
    <property type="term" value="F:polysaccharide binding"/>
    <property type="evidence" value="ECO:0007669"/>
    <property type="project" value="InterPro"/>
</dbReference>
<dbReference type="PANTHER" id="PTHR33138:SF28">
    <property type="entry name" value="LEAF RUST 10 DISEASE-RESISTANCE LOCUS RECEPTOR-LIKE PROTEIN KINASE-LIKE 2.1"/>
    <property type="match status" value="1"/>
</dbReference>